<feature type="region of interest" description="Disordered" evidence="1">
    <location>
        <begin position="1"/>
        <end position="51"/>
    </location>
</feature>
<reference evidence="2" key="1">
    <citation type="journal article" date="2019" name="bioRxiv">
        <title>The Genome of the Zebra Mussel, Dreissena polymorpha: A Resource for Invasive Species Research.</title>
        <authorList>
            <person name="McCartney M.A."/>
            <person name="Auch B."/>
            <person name="Kono T."/>
            <person name="Mallez S."/>
            <person name="Zhang Y."/>
            <person name="Obille A."/>
            <person name="Becker A."/>
            <person name="Abrahante J.E."/>
            <person name="Garbe J."/>
            <person name="Badalamenti J.P."/>
            <person name="Herman A."/>
            <person name="Mangelson H."/>
            <person name="Liachko I."/>
            <person name="Sullivan S."/>
            <person name="Sone E.D."/>
            <person name="Koren S."/>
            <person name="Silverstein K.A.T."/>
            <person name="Beckman K.B."/>
            <person name="Gohl D.M."/>
        </authorList>
    </citation>
    <scope>NUCLEOTIDE SEQUENCE</scope>
    <source>
        <strain evidence="2">Duluth1</strain>
        <tissue evidence="2">Whole animal</tissue>
    </source>
</reference>
<dbReference type="EMBL" id="JAIWYP010000004">
    <property type="protein sequence ID" value="KAH3839636.1"/>
    <property type="molecule type" value="Genomic_DNA"/>
</dbReference>
<name>A0A9D4KID0_DREPO</name>
<evidence type="ECO:0000256" key="1">
    <source>
        <dbReference type="SAM" id="MobiDB-lite"/>
    </source>
</evidence>
<feature type="compositionally biased region" description="Basic and acidic residues" evidence="1">
    <location>
        <begin position="21"/>
        <end position="31"/>
    </location>
</feature>
<evidence type="ECO:0000313" key="3">
    <source>
        <dbReference type="Proteomes" id="UP000828390"/>
    </source>
</evidence>
<evidence type="ECO:0000313" key="2">
    <source>
        <dbReference type="EMBL" id="KAH3839636.1"/>
    </source>
</evidence>
<dbReference type="AlphaFoldDB" id="A0A9D4KID0"/>
<accession>A0A9D4KID0</accession>
<organism evidence="2 3">
    <name type="scientific">Dreissena polymorpha</name>
    <name type="common">Zebra mussel</name>
    <name type="synonym">Mytilus polymorpha</name>
    <dbReference type="NCBI Taxonomy" id="45954"/>
    <lineage>
        <taxon>Eukaryota</taxon>
        <taxon>Metazoa</taxon>
        <taxon>Spiralia</taxon>
        <taxon>Lophotrochozoa</taxon>
        <taxon>Mollusca</taxon>
        <taxon>Bivalvia</taxon>
        <taxon>Autobranchia</taxon>
        <taxon>Heteroconchia</taxon>
        <taxon>Euheterodonta</taxon>
        <taxon>Imparidentia</taxon>
        <taxon>Neoheterodontei</taxon>
        <taxon>Myida</taxon>
        <taxon>Dreissenoidea</taxon>
        <taxon>Dreissenidae</taxon>
        <taxon>Dreissena</taxon>
    </lineage>
</organism>
<comment type="caution">
    <text evidence="2">The sequence shown here is derived from an EMBL/GenBank/DDBJ whole genome shotgun (WGS) entry which is preliminary data.</text>
</comment>
<proteinExistence type="predicted"/>
<keyword evidence="3" id="KW-1185">Reference proteome</keyword>
<gene>
    <name evidence="2" type="ORF">DPMN_113068</name>
</gene>
<sequence>MDHRERLRQKMKQSEVAPDLTTERADCRDEETTFDEDTLQGKKSRQLKEQY</sequence>
<dbReference type="Proteomes" id="UP000828390">
    <property type="component" value="Unassembled WGS sequence"/>
</dbReference>
<protein>
    <submittedName>
        <fullName evidence="2">Uncharacterized protein</fullName>
    </submittedName>
</protein>
<feature type="compositionally biased region" description="Basic residues" evidence="1">
    <location>
        <begin position="1"/>
        <end position="11"/>
    </location>
</feature>
<reference evidence="2" key="2">
    <citation type="submission" date="2020-11" db="EMBL/GenBank/DDBJ databases">
        <authorList>
            <person name="McCartney M.A."/>
            <person name="Auch B."/>
            <person name="Kono T."/>
            <person name="Mallez S."/>
            <person name="Becker A."/>
            <person name="Gohl D.M."/>
            <person name="Silverstein K.A.T."/>
            <person name="Koren S."/>
            <person name="Bechman K.B."/>
            <person name="Herman A."/>
            <person name="Abrahante J.E."/>
            <person name="Garbe J."/>
        </authorList>
    </citation>
    <scope>NUCLEOTIDE SEQUENCE</scope>
    <source>
        <strain evidence="2">Duluth1</strain>
        <tissue evidence="2">Whole animal</tissue>
    </source>
</reference>